<proteinExistence type="predicted"/>
<accession>A0ACC2IBD7</accession>
<reference evidence="1" key="1">
    <citation type="submission" date="2022-11" db="EMBL/GenBank/DDBJ databases">
        <title>Genome Sequence of Boeremia exigua.</title>
        <authorList>
            <person name="Buettner E."/>
        </authorList>
    </citation>
    <scope>NUCLEOTIDE SEQUENCE</scope>
    <source>
        <strain evidence="1">CU02</strain>
    </source>
</reference>
<gene>
    <name evidence="1" type="ORF">OPT61_g5148</name>
</gene>
<protein>
    <submittedName>
        <fullName evidence="1">Uncharacterized protein</fullName>
    </submittedName>
</protein>
<name>A0ACC2IBD7_9PLEO</name>
<dbReference type="EMBL" id="JAPHNI010000320">
    <property type="protein sequence ID" value="KAJ8112496.1"/>
    <property type="molecule type" value="Genomic_DNA"/>
</dbReference>
<evidence type="ECO:0000313" key="2">
    <source>
        <dbReference type="Proteomes" id="UP001153331"/>
    </source>
</evidence>
<comment type="caution">
    <text evidence="1">The sequence shown here is derived from an EMBL/GenBank/DDBJ whole genome shotgun (WGS) entry which is preliminary data.</text>
</comment>
<sequence>MDLSSLHSTVGAVLQNTGPVAGQAEQFTRAFGAVVKREFDTSPLPAIITQVGEDIGKHLFNVANEALIIALANKDKFEKLSNWIMDHTAEAAALLIALAAMPVALAATPAMLGLVGFTAFGPAAGSIAAVVQSTTGPVAAGSAFATLQSAAMGGYGVVAVQALVATGAATAAGIAAASFLRSIQGEEDENEKDKQE</sequence>
<keyword evidence="2" id="KW-1185">Reference proteome</keyword>
<dbReference type="Proteomes" id="UP001153331">
    <property type="component" value="Unassembled WGS sequence"/>
</dbReference>
<evidence type="ECO:0000313" key="1">
    <source>
        <dbReference type="EMBL" id="KAJ8112496.1"/>
    </source>
</evidence>
<organism evidence="1 2">
    <name type="scientific">Boeremia exigua</name>
    <dbReference type="NCBI Taxonomy" id="749465"/>
    <lineage>
        <taxon>Eukaryota</taxon>
        <taxon>Fungi</taxon>
        <taxon>Dikarya</taxon>
        <taxon>Ascomycota</taxon>
        <taxon>Pezizomycotina</taxon>
        <taxon>Dothideomycetes</taxon>
        <taxon>Pleosporomycetidae</taxon>
        <taxon>Pleosporales</taxon>
        <taxon>Pleosporineae</taxon>
        <taxon>Didymellaceae</taxon>
        <taxon>Boeremia</taxon>
    </lineage>
</organism>